<name>A0A5E8C8N0_9ASCO</name>
<feature type="transmembrane region" description="Helical" evidence="7">
    <location>
        <begin position="91"/>
        <end position="116"/>
    </location>
</feature>
<comment type="subcellular location">
    <subcellularLocation>
        <location evidence="1">Membrane</location>
        <topology evidence="1">Multi-pass membrane protein</topology>
    </subcellularLocation>
</comment>
<dbReference type="Pfam" id="PF01569">
    <property type="entry name" value="PAP2"/>
    <property type="match status" value="1"/>
</dbReference>
<feature type="transmembrane region" description="Helical" evidence="7">
    <location>
        <begin position="198"/>
        <end position="218"/>
    </location>
</feature>
<protein>
    <recommendedName>
        <fullName evidence="8">Phosphatidic acid phosphatase type 2/haloperoxidase domain-containing protein</fullName>
    </recommendedName>
</protein>
<dbReference type="SUPFAM" id="SSF48317">
    <property type="entry name" value="Acid phosphatase/Vanadium-dependent haloperoxidase"/>
    <property type="match status" value="1"/>
</dbReference>
<dbReference type="PANTHER" id="PTHR10165">
    <property type="entry name" value="LIPID PHOSPHATE PHOSPHATASE"/>
    <property type="match status" value="1"/>
</dbReference>
<proteinExistence type="inferred from homology"/>
<accession>A0A5E8C8N0</accession>
<evidence type="ECO:0000256" key="5">
    <source>
        <dbReference type="ARBA" id="ARBA00023136"/>
    </source>
</evidence>
<evidence type="ECO:0000256" key="3">
    <source>
        <dbReference type="ARBA" id="ARBA00022692"/>
    </source>
</evidence>
<dbReference type="OrthoDB" id="8907274at2759"/>
<dbReference type="GO" id="GO:0046839">
    <property type="term" value="P:phospholipid dephosphorylation"/>
    <property type="evidence" value="ECO:0007669"/>
    <property type="project" value="TreeGrafter"/>
</dbReference>
<keyword evidence="5 7" id="KW-0472">Membrane</keyword>
<gene>
    <name evidence="9" type="ORF">SAPINGB_P005799</name>
</gene>
<evidence type="ECO:0000313" key="10">
    <source>
        <dbReference type="Proteomes" id="UP000398389"/>
    </source>
</evidence>
<dbReference type="GeneID" id="43584613"/>
<evidence type="ECO:0000256" key="6">
    <source>
        <dbReference type="SAM" id="MobiDB-lite"/>
    </source>
</evidence>
<evidence type="ECO:0000313" key="9">
    <source>
        <dbReference type="EMBL" id="VVT57646.1"/>
    </source>
</evidence>
<dbReference type="RefSeq" id="XP_031856404.1">
    <property type="nucleotide sequence ID" value="XM_032000513.1"/>
</dbReference>
<feature type="region of interest" description="Disordered" evidence="6">
    <location>
        <begin position="347"/>
        <end position="373"/>
    </location>
</feature>
<dbReference type="PANTHER" id="PTHR10165:SF35">
    <property type="entry name" value="RE23632P"/>
    <property type="match status" value="1"/>
</dbReference>
<feature type="transmembrane region" description="Helical" evidence="7">
    <location>
        <begin position="128"/>
        <end position="149"/>
    </location>
</feature>
<feature type="domain" description="Phosphatidic acid phosphatase type 2/haloperoxidase" evidence="8">
    <location>
        <begin position="132"/>
        <end position="249"/>
    </location>
</feature>
<evidence type="ECO:0000256" key="2">
    <source>
        <dbReference type="ARBA" id="ARBA00008816"/>
    </source>
</evidence>
<dbReference type="InterPro" id="IPR000326">
    <property type="entry name" value="PAP2/HPO"/>
</dbReference>
<evidence type="ECO:0000259" key="8">
    <source>
        <dbReference type="Pfam" id="PF01569"/>
    </source>
</evidence>
<keyword evidence="4 7" id="KW-1133">Transmembrane helix</keyword>
<evidence type="ECO:0000256" key="7">
    <source>
        <dbReference type="SAM" id="Phobius"/>
    </source>
</evidence>
<organism evidence="9 10">
    <name type="scientific">Magnusiomyces paraingens</name>
    <dbReference type="NCBI Taxonomy" id="2606893"/>
    <lineage>
        <taxon>Eukaryota</taxon>
        <taxon>Fungi</taxon>
        <taxon>Dikarya</taxon>
        <taxon>Ascomycota</taxon>
        <taxon>Saccharomycotina</taxon>
        <taxon>Dipodascomycetes</taxon>
        <taxon>Dipodascales</taxon>
        <taxon>Dipodascaceae</taxon>
        <taxon>Magnusiomyces</taxon>
    </lineage>
</organism>
<dbReference type="GO" id="GO:0008195">
    <property type="term" value="F:phosphatidate phosphatase activity"/>
    <property type="evidence" value="ECO:0007669"/>
    <property type="project" value="TreeGrafter"/>
</dbReference>
<dbReference type="AlphaFoldDB" id="A0A5E8C8N0"/>
<feature type="transmembrane region" description="Helical" evidence="7">
    <location>
        <begin position="230"/>
        <end position="248"/>
    </location>
</feature>
<dbReference type="Gene3D" id="1.20.144.10">
    <property type="entry name" value="Phosphatidic acid phosphatase type 2/haloperoxidase"/>
    <property type="match status" value="1"/>
</dbReference>
<dbReference type="GO" id="GO:0016020">
    <property type="term" value="C:membrane"/>
    <property type="evidence" value="ECO:0007669"/>
    <property type="project" value="UniProtKB-SubCell"/>
</dbReference>
<dbReference type="Proteomes" id="UP000398389">
    <property type="component" value="Unassembled WGS sequence"/>
</dbReference>
<dbReference type="GO" id="GO:0006644">
    <property type="term" value="P:phospholipid metabolic process"/>
    <property type="evidence" value="ECO:0007669"/>
    <property type="project" value="InterPro"/>
</dbReference>
<reference evidence="9 10" key="1">
    <citation type="submission" date="2019-09" db="EMBL/GenBank/DDBJ databases">
        <authorList>
            <person name="Brejova B."/>
        </authorList>
    </citation>
    <scope>NUCLEOTIDE SEQUENCE [LARGE SCALE GENOMIC DNA]</scope>
</reference>
<dbReference type="InterPro" id="IPR036938">
    <property type="entry name" value="PAP2/HPO_sf"/>
</dbReference>
<sequence length="373" mass="42614">MKRLFEKLKIKKRRSKPGKGLKCCLPIVDKTILILGFRVSLLSLLSYLADWLIYGLIALIAAILYHSEPLLQEFSLKDRRIMYSYYPEIKLMVPVWALIICVLVIPLIISFLSSIFSIWKWPRKLWDAHIFALGLIGALAFQFFVTTIIKNATGKPRPDFLHRCKPYDYTPPLAAYTSVVYHFLYNAGRFRIFDGRGLSWKFIFSVIPLCTANFVSFAGISDNRNFLEDVLFGMLLGTIIGWIFYRMYFPSVFDTKNGGKAYPPRRFGIPYFSSSASFYPFAQEMALVSSQQSEGLPMVELRQYCPPPPLPPPPPVPPPPSQAPVFLPSIPMAPNVIVNIKKHPNHFHHTKDHAEPSKHTHNGKHMPKEDLLL</sequence>
<comment type="similarity">
    <text evidence="2">Belongs to the PA-phosphatase related phosphoesterase family.</text>
</comment>
<evidence type="ECO:0000256" key="1">
    <source>
        <dbReference type="ARBA" id="ARBA00004141"/>
    </source>
</evidence>
<keyword evidence="10" id="KW-1185">Reference proteome</keyword>
<dbReference type="InterPro" id="IPR043216">
    <property type="entry name" value="PAP-like"/>
</dbReference>
<dbReference type="EMBL" id="CABVLU010000005">
    <property type="protein sequence ID" value="VVT57646.1"/>
    <property type="molecule type" value="Genomic_DNA"/>
</dbReference>
<evidence type="ECO:0000256" key="4">
    <source>
        <dbReference type="ARBA" id="ARBA00022989"/>
    </source>
</evidence>
<keyword evidence="3 7" id="KW-0812">Transmembrane</keyword>
<feature type="transmembrane region" description="Helical" evidence="7">
    <location>
        <begin position="51"/>
        <end position="71"/>
    </location>
</feature>